<dbReference type="EMBL" id="KN823524">
    <property type="protein sequence ID" value="KIO16589.1"/>
    <property type="molecule type" value="Genomic_DNA"/>
</dbReference>
<reference evidence="3" key="2">
    <citation type="submission" date="2015-01" db="EMBL/GenBank/DDBJ databases">
        <title>Evolutionary Origins and Diversification of the Mycorrhizal Mutualists.</title>
        <authorList>
            <consortium name="DOE Joint Genome Institute"/>
            <consortium name="Mycorrhizal Genomics Consortium"/>
            <person name="Kohler A."/>
            <person name="Kuo A."/>
            <person name="Nagy L.G."/>
            <person name="Floudas D."/>
            <person name="Copeland A."/>
            <person name="Barry K.W."/>
            <person name="Cichocki N."/>
            <person name="Veneault-Fourrey C."/>
            <person name="LaButti K."/>
            <person name="Lindquist E.A."/>
            <person name="Lipzen A."/>
            <person name="Lundell T."/>
            <person name="Morin E."/>
            <person name="Murat C."/>
            <person name="Riley R."/>
            <person name="Ohm R."/>
            <person name="Sun H."/>
            <person name="Tunlid A."/>
            <person name="Henrissat B."/>
            <person name="Grigoriev I.V."/>
            <person name="Hibbett D.S."/>
            <person name="Martin F."/>
        </authorList>
    </citation>
    <scope>NUCLEOTIDE SEQUENCE [LARGE SCALE GENOMIC DNA]</scope>
    <source>
        <strain evidence="3">MUT 4182</strain>
    </source>
</reference>
<protein>
    <submittedName>
        <fullName evidence="2">Uncharacterized protein</fullName>
    </submittedName>
</protein>
<evidence type="ECO:0000256" key="1">
    <source>
        <dbReference type="SAM" id="MobiDB-lite"/>
    </source>
</evidence>
<feature type="region of interest" description="Disordered" evidence="1">
    <location>
        <begin position="322"/>
        <end position="346"/>
    </location>
</feature>
<gene>
    <name evidence="2" type="ORF">M407DRAFT_12743</name>
</gene>
<dbReference type="AlphaFoldDB" id="A0A0C3Q2F6"/>
<dbReference type="OrthoDB" id="3313488at2759"/>
<accession>A0A0C3Q2F6</accession>
<organism evidence="2 3">
    <name type="scientific">Tulasnella calospora MUT 4182</name>
    <dbReference type="NCBI Taxonomy" id="1051891"/>
    <lineage>
        <taxon>Eukaryota</taxon>
        <taxon>Fungi</taxon>
        <taxon>Dikarya</taxon>
        <taxon>Basidiomycota</taxon>
        <taxon>Agaricomycotina</taxon>
        <taxon>Agaricomycetes</taxon>
        <taxon>Cantharellales</taxon>
        <taxon>Tulasnellaceae</taxon>
        <taxon>Tulasnella</taxon>
    </lineage>
</organism>
<name>A0A0C3Q2F6_9AGAM</name>
<reference evidence="2 3" key="1">
    <citation type="submission" date="2014-04" db="EMBL/GenBank/DDBJ databases">
        <authorList>
            <consortium name="DOE Joint Genome Institute"/>
            <person name="Kuo A."/>
            <person name="Girlanda M."/>
            <person name="Perotto S."/>
            <person name="Kohler A."/>
            <person name="Nagy L.G."/>
            <person name="Floudas D."/>
            <person name="Copeland A."/>
            <person name="Barry K.W."/>
            <person name="Cichocki N."/>
            <person name="Veneault-Fourrey C."/>
            <person name="LaButti K."/>
            <person name="Lindquist E.A."/>
            <person name="Lipzen A."/>
            <person name="Lundell T."/>
            <person name="Morin E."/>
            <person name="Murat C."/>
            <person name="Sun H."/>
            <person name="Tunlid A."/>
            <person name="Henrissat B."/>
            <person name="Grigoriev I.V."/>
            <person name="Hibbett D.S."/>
            <person name="Martin F."/>
            <person name="Nordberg H.P."/>
            <person name="Cantor M.N."/>
            <person name="Hua S.X."/>
        </authorList>
    </citation>
    <scope>NUCLEOTIDE SEQUENCE [LARGE SCALE GENOMIC DNA]</scope>
    <source>
        <strain evidence="2 3">MUT 4182</strain>
    </source>
</reference>
<evidence type="ECO:0000313" key="3">
    <source>
        <dbReference type="Proteomes" id="UP000054248"/>
    </source>
</evidence>
<proteinExistence type="predicted"/>
<evidence type="ECO:0000313" key="2">
    <source>
        <dbReference type="EMBL" id="KIO16589.1"/>
    </source>
</evidence>
<sequence>MRTVRIETPTPIGPNAIGKKRPKTIRGTPQATRTIDTYTGRGIELPVEPYKAVDDIATLIAGRQIFDFSRGNLNTPVTLGRIMSRIESTLKDPDARLILPTQTTRQFRVQRTKYAGYVAVEDLREIAERYGDARPSYWIGLHWLIQEYSIVQWVYWCSSLYERIRTALYRAVPTIIDHTNVHNDGVVTGNRFEITMGEPEWWYINDRVLKKMFYLTMQLAADLSYDITKWYQLEAAVQDYSIIQYENITKNSRLDRELTPPVTPISGSSPVPNLRARPTDIENMIDTFKNEDNETDDMPSLTFVSSSGVSEGDDDLRIGYHSDQSMEEDSDDVRIIDDSDNDSFDNRHQYPYGERPIIAPSVLRSLMPPLDREQLYITG</sequence>
<keyword evidence="3" id="KW-1185">Reference proteome</keyword>
<dbReference type="Proteomes" id="UP000054248">
    <property type="component" value="Unassembled WGS sequence"/>
</dbReference>
<dbReference type="HOGENOM" id="CLU_729965_0_0_1"/>
<feature type="region of interest" description="Disordered" evidence="1">
    <location>
        <begin position="1"/>
        <end position="24"/>
    </location>
</feature>